<accession>A0A3A9YKD3</accession>
<dbReference type="Gene3D" id="3.40.50.720">
    <property type="entry name" value="NAD(P)-binding Rossmann-like Domain"/>
    <property type="match status" value="1"/>
</dbReference>
<reference evidence="1 2" key="1">
    <citation type="submission" date="2018-09" db="EMBL/GenBank/DDBJ databases">
        <title>Micromonospora sp. nov. MS1-9, isolated from a root of Musa sp.</title>
        <authorList>
            <person name="Kuncharoen N."/>
            <person name="Kudo T."/>
            <person name="Ohkuma M."/>
            <person name="Yuki M."/>
            <person name="Tanasupawat S."/>
        </authorList>
    </citation>
    <scope>NUCLEOTIDE SEQUENCE [LARGE SCALE GENOMIC DNA]</scope>
    <source>
        <strain evidence="1 2">MS1-9</strain>
    </source>
</reference>
<gene>
    <name evidence="1" type="ORF">D7044_09910</name>
</gene>
<dbReference type="InterPro" id="IPR051207">
    <property type="entry name" value="ComplexI_NDUFA9_subunit"/>
</dbReference>
<evidence type="ECO:0000313" key="2">
    <source>
        <dbReference type="Proteomes" id="UP000275865"/>
    </source>
</evidence>
<dbReference type="SUPFAM" id="SSF51735">
    <property type="entry name" value="NAD(P)-binding Rossmann-fold domains"/>
    <property type="match status" value="1"/>
</dbReference>
<dbReference type="GO" id="GO:0044877">
    <property type="term" value="F:protein-containing complex binding"/>
    <property type="evidence" value="ECO:0007669"/>
    <property type="project" value="TreeGrafter"/>
</dbReference>
<name>A0A3A9YKD3_9ACTN</name>
<proteinExistence type="predicted"/>
<dbReference type="EMBL" id="RAZT01000004">
    <property type="protein sequence ID" value="RKN33997.1"/>
    <property type="molecule type" value="Genomic_DNA"/>
</dbReference>
<sequence length="252" mass="26624">MRIAVAGGTGWIGRRVVEAVRAGGHEPVVIARSAGVDLIRGTGLAEALTGAAVVIDVSDLWTISRKRSEEFFGTATGNLLAAGRRAGVRHHVVLSIVGVDRVDIGYYVGKRRQEALVLDGAVPGTVLRSTQFHEFAAQRIAPRGPVAAVPQLLSQPIAAREVARCLVDLAVAEPAGLVPDLAGPEQLRMPEMARRLLRARGSRRVVLPVRLPGAVGRAMAEGALLPTGAGPRGTQTFDQWLASPVAQSRRGR</sequence>
<dbReference type="AlphaFoldDB" id="A0A3A9YKD3"/>
<dbReference type="PANTHER" id="PTHR12126:SF11">
    <property type="entry name" value="NADH DEHYDROGENASE [UBIQUINONE] 1 ALPHA SUBCOMPLEX SUBUNIT 9, MITOCHONDRIAL"/>
    <property type="match status" value="1"/>
</dbReference>
<evidence type="ECO:0000313" key="1">
    <source>
        <dbReference type="EMBL" id="RKN33997.1"/>
    </source>
</evidence>
<protein>
    <submittedName>
        <fullName evidence="1">SDR family oxidoreductase</fullName>
    </submittedName>
</protein>
<comment type="caution">
    <text evidence="1">The sequence shown here is derived from an EMBL/GenBank/DDBJ whole genome shotgun (WGS) entry which is preliminary data.</text>
</comment>
<dbReference type="RefSeq" id="WP_120688625.1">
    <property type="nucleotide sequence ID" value="NZ_RAZT01000004.1"/>
</dbReference>
<dbReference type="Proteomes" id="UP000275865">
    <property type="component" value="Unassembled WGS sequence"/>
</dbReference>
<dbReference type="PANTHER" id="PTHR12126">
    <property type="entry name" value="NADH-UBIQUINONE OXIDOREDUCTASE 39 KDA SUBUNIT-RELATED"/>
    <property type="match status" value="1"/>
</dbReference>
<dbReference type="InterPro" id="IPR036291">
    <property type="entry name" value="NAD(P)-bd_dom_sf"/>
</dbReference>
<organism evidence="1 2">
    <name type="scientific">Micromonospora musae</name>
    <dbReference type="NCBI Taxonomy" id="1894970"/>
    <lineage>
        <taxon>Bacteria</taxon>
        <taxon>Bacillati</taxon>
        <taxon>Actinomycetota</taxon>
        <taxon>Actinomycetes</taxon>
        <taxon>Micromonosporales</taxon>
        <taxon>Micromonosporaceae</taxon>
        <taxon>Micromonospora</taxon>
    </lineage>
</organism>